<accession>A0A1I1WJE2</accession>
<evidence type="ECO:0000313" key="5">
    <source>
        <dbReference type="Proteomes" id="UP000199690"/>
    </source>
</evidence>
<dbReference type="RefSeq" id="WP_093354361.1">
    <property type="nucleotide sequence ID" value="NZ_FNVB01000008.1"/>
</dbReference>
<keyword evidence="2" id="KW-0472">Membrane</keyword>
<feature type="transmembrane region" description="Helical" evidence="2">
    <location>
        <begin position="46"/>
        <end position="64"/>
    </location>
</feature>
<protein>
    <submittedName>
        <fullName evidence="3">Uncharacterized protein</fullName>
    </submittedName>
</protein>
<proteinExistence type="predicted"/>
<gene>
    <name evidence="3" type="ORF">SAMN02982929_05292</name>
    <name evidence="4" type="ORF">SAMN05216506_107268</name>
</gene>
<feature type="compositionally biased region" description="Pro residues" evidence="1">
    <location>
        <begin position="85"/>
        <end position="94"/>
    </location>
</feature>
<dbReference type="EMBL" id="FOME01000007">
    <property type="protein sequence ID" value="SFD93210.1"/>
    <property type="molecule type" value="Genomic_DNA"/>
</dbReference>
<evidence type="ECO:0000256" key="1">
    <source>
        <dbReference type="SAM" id="MobiDB-lite"/>
    </source>
</evidence>
<dbReference type="AlphaFoldDB" id="A0A1H6E109"/>
<evidence type="ECO:0000313" key="3">
    <source>
        <dbReference type="EMBL" id="SEG90686.1"/>
    </source>
</evidence>
<keyword evidence="2" id="KW-1133">Transmembrane helix</keyword>
<evidence type="ECO:0000313" key="4">
    <source>
        <dbReference type="EMBL" id="SFD93210.1"/>
    </source>
</evidence>
<organism evidence="3 6">
    <name type="scientific">Saccharopolyspora kobensis</name>
    <dbReference type="NCBI Taxonomy" id="146035"/>
    <lineage>
        <taxon>Bacteria</taxon>
        <taxon>Bacillati</taxon>
        <taxon>Actinomycetota</taxon>
        <taxon>Actinomycetes</taxon>
        <taxon>Pseudonocardiales</taxon>
        <taxon>Pseudonocardiaceae</taxon>
        <taxon>Saccharopolyspora</taxon>
    </lineage>
</organism>
<feature type="transmembrane region" description="Helical" evidence="2">
    <location>
        <begin position="21"/>
        <end position="40"/>
    </location>
</feature>
<sequence>MSEPAHRAQPAGPPTQTEPAAIAEAVRVILVALVGAGWLALDDATLASIVSVVGVLASVALTWWTRRKVTSLARPRATDGTPLVPAAPPARPGE</sequence>
<name>A0A1H6E109_9PSEU</name>
<reference evidence="3" key="1">
    <citation type="submission" date="2016-10" db="EMBL/GenBank/DDBJ databases">
        <authorList>
            <person name="de Groot N.N."/>
        </authorList>
    </citation>
    <scope>NUCLEOTIDE SEQUENCE [LARGE SCALE GENOMIC DNA]</scope>
    <source>
        <strain evidence="3">ATCC 20501</strain>
    </source>
</reference>
<keyword evidence="2" id="KW-0812">Transmembrane</keyword>
<evidence type="ECO:0000313" key="6">
    <source>
        <dbReference type="Proteomes" id="UP000236729"/>
    </source>
</evidence>
<dbReference type="Proteomes" id="UP000199690">
    <property type="component" value="Unassembled WGS sequence"/>
</dbReference>
<dbReference type="Proteomes" id="UP000236729">
    <property type="component" value="Unassembled WGS sequence"/>
</dbReference>
<dbReference type="EMBL" id="FNVB01000008">
    <property type="protein sequence ID" value="SEG90686.1"/>
    <property type="molecule type" value="Genomic_DNA"/>
</dbReference>
<accession>A0A1H6E109</accession>
<keyword evidence="5" id="KW-1185">Reference proteome</keyword>
<evidence type="ECO:0000256" key="2">
    <source>
        <dbReference type="SAM" id="Phobius"/>
    </source>
</evidence>
<reference evidence="5 6" key="2">
    <citation type="submission" date="2016-10" db="EMBL/GenBank/DDBJ databases">
        <authorList>
            <person name="Varghese N."/>
            <person name="Submissions S."/>
        </authorList>
    </citation>
    <scope>NUCLEOTIDE SEQUENCE [LARGE SCALE GENOMIC DNA]</scope>
    <source>
        <strain evidence="6">ATCC 20501</strain>
        <strain evidence="4 5">CGMCC 4.3529</strain>
    </source>
</reference>
<feature type="region of interest" description="Disordered" evidence="1">
    <location>
        <begin position="72"/>
        <end position="94"/>
    </location>
</feature>